<gene>
    <name evidence="2" type="ORF">J1C56_32285</name>
</gene>
<accession>A0A9X1AHR5</accession>
<reference evidence="2" key="2">
    <citation type="submission" date="2021-03" db="EMBL/GenBank/DDBJ databases">
        <authorList>
            <person name="Artuso I."/>
            <person name="Turrini P."/>
            <person name="Pirolo M."/>
            <person name="Lugli G.A."/>
            <person name="Ventura M."/>
            <person name="Visca P."/>
        </authorList>
    </citation>
    <scope>NUCLEOTIDE SEQUENCE</scope>
    <source>
        <strain evidence="2">LMG 26462</strain>
    </source>
</reference>
<dbReference type="EMBL" id="JAFLWW010000019">
    <property type="protein sequence ID" value="MBT1160210.1"/>
    <property type="molecule type" value="Genomic_DNA"/>
</dbReference>
<dbReference type="Proteomes" id="UP001138921">
    <property type="component" value="Unassembled WGS sequence"/>
</dbReference>
<evidence type="ECO:0000256" key="1">
    <source>
        <dbReference type="SAM" id="MobiDB-lite"/>
    </source>
</evidence>
<reference evidence="2" key="1">
    <citation type="journal article" date="2021" name="Microorganisms">
        <title>Phylogenomic Reconstruction and Metabolic Potential of the Genus Aminobacter.</title>
        <authorList>
            <person name="Artuso I."/>
            <person name="Turrini P."/>
            <person name="Pirolo M."/>
            <person name="Lugli G.A."/>
            <person name="Ventura M."/>
            <person name="Visca P."/>
        </authorList>
    </citation>
    <scope>NUCLEOTIDE SEQUENCE</scope>
    <source>
        <strain evidence="2">LMG 26462</strain>
    </source>
</reference>
<organism evidence="2 3">
    <name type="scientific">Aminobacter anthyllidis</name>
    <dbReference type="NCBI Taxonomy" id="1035067"/>
    <lineage>
        <taxon>Bacteria</taxon>
        <taxon>Pseudomonadati</taxon>
        <taxon>Pseudomonadota</taxon>
        <taxon>Alphaproteobacteria</taxon>
        <taxon>Hyphomicrobiales</taxon>
        <taxon>Phyllobacteriaceae</taxon>
        <taxon>Aminobacter</taxon>
    </lineage>
</organism>
<sequence>MPLTLEIPGASPDEMQRGLAAAQAILDMYGVTPEQGDYSTWKVENAHEPLYSLDGEDLEPTREDERISVIWYRAQEAAVKACGRDPAPYEPGDHQGPLGCSRD</sequence>
<protein>
    <submittedName>
        <fullName evidence="2">Uncharacterized protein</fullName>
    </submittedName>
</protein>
<feature type="region of interest" description="Disordered" evidence="1">
    <location>
        <begin position="83"/>
        <end position="103"/>
    </location>
</feature>
<evidence type="ECO:0000313" key="2">
    <source>
        <dbReference type="EMBL" id="MBT1160210.1"/>
    </source>
</evidence>
<proteinExistence type="predicted"/>
<dbReference type="RefSeq" id="WP_214393997.1">
    <property type="nucleotide sequence ID" value="NZ_JAFLWW010000019.1"/>
</dbReference>
<name>A0A9X1AHR5_9HYPH</name>
<comment type="caution">
    <text evidence="2">The sequence shown here is derived from an EMBL/GenBank/DDBJ whole genome shotgun (WGS) entry which is preliminary data.</text>
</comment>
<dbReference type="AlphaFoldDB" id="A0A9X1AHR5"/>
<keyword evidence="3" id="KW-1185">Reference proteome</keyword>
<evidence type="ECO:0000313" key="3">
    <source>
        <dbReference type="Proteomes" id="UP001138921"/>
    </source>
</evidence>